<evidence type="ECO:0008006" key="4">
    <source>
        <dbReference type="Google" id="ProtNLM"/>
    </source>
</evidence>
<keyword evidence="3" id="KW-1185">Reference proteome</keyword>
<name>A0A5D0UKA6_9ACTN</name>
<protein>
    <recommendedName>
        <fullName evidence="4">Lipoprotein</fullName>
    </recommendedName>
</protein>
<keyword evidence="1" id="KW-0732">Signal</keyword>
<dbReference type="RefSeq" id="WP_148347619.1">
    <property type="nucleotide sequence ID" value="NZ_JBHSBF010000019.1"/>
</dbReference>
<evidence type="ECO:0000313" key="3">
    <source>
        <dbReference type="Proteomes" id="UP000322634"/>
    </source>
</evidence>
<accession>A0A5D0UKA6</accession>
<dbReference type="OrthoDB" id="3482805at2"/>
<organism evidence="2 3">
    <name type="scientific">Actinomadura syzygii</name>
    <dbReference type="NCBI Taxonomy" id="1427538"/>
    <lineage>
        <taxon>Bacteria</taxon>
        <taxon>Bacillati</taxon>
        <taxon>Actinomycetota</taxon>
        <taxon>Actinomycetes</taxon>
        <taxon>Streptosporangiales</taxon>
        <taxon>Thermomonosporaceae</taxon>
        <taxon>Actinomadura</taxon>
    </lineage>
</organism>
<proteinExistence type="predicted"/>
<evidence type="ECO:0000313" key="2">
    <source>
        <dbReference type="EMBL" id="TYC18387.1"/>
    </source>
</evidence>
<dbReference type="Proteomes" id="UP000322634">
    <property type="component" value="Unassembled WGS sequence"/>
</dbReference>
<gene>
    <name evidence="2" type="ORF">FXF65_01045</name>
</gene>
<evidence type="ECO:0000256" key="1">
    <source>
        <dbReference type="SAM" id="SignalP"/>
    </source>
</evidence>
<feature type="signal peptide" evidence="1">
    <location>
        <begin position="1"/>
        <end position="18"/>
    </location>
</feature>
<comment type="caution">
    <text evidence="2">The sequence shown here is derived from an EMBL/GenBank/DDBJ whole genome shotgun (WGS) entry which is preliminary data.</text>
</comment>
<dbReference type="AlphaFoldDB" id="A0A5D0UKA6"/>
<sequence length="155" mass="16492">MTVPRTLAALLLATPLIAGCSNSDGSPAVPQTTAPKPAPSTSPASAFCLDLSTFQVGLIAYTADAGRAMEGQPLDFKELRRKAALILTWGEEMESTAPPDIAAHFRTVLKAIKESSTHLKKGALIRDVVTPLYGKQNRPAFDALNKYECDPGPQN</sequence>
<dbReference type="PROSITE" id="PS51257">
    <property type="entry name" value="PROKAR_LIPOPROTEIN"/>
    <property type="match status" value="1"/>
</dbReference>
<reference evidence="2 3" key="1">
    <citation type="submission" date="2019-08" db="EMBL/GenBank/DDBJ databases">
        <title>Actinomadura sp. nov. CYP1-5 isolated from mountain soil.</title>
        <authorList>
            <person name="Songsumanus A."/>
            <person name="Kuncharoen N."/>
            <person name="Kudo T."/>
            <person name="Yuki M."/>
            <person name="Igarashi Y."/>
            <person name="Tanasupawat S."/>
        </authorList>
    </citation>
    <scope>NUCLEOTIDE SEQUENCE [LARGE SCALE GENOMIC DNA]</scope>
    <source>
        <strain evidence="2 3">GKU157</strain>
    </source>
</reference>
<dbReference type="EMBL" id="VSFF01000001">
    <property type="protein sequence ID" value="TYC18387.1"/>
    <property type="molecule type" value="Genomic_DNA"/>
</dbReference>
<feature type="chain" id="PRO_5039191568" description="Lipoprotein" evidence="1">
    <location>
        <begin position="19"/>
        <end position="155"/>
    </location>
</feature>